<dbReference type="PANTHER" id="PTHR34818:SF1">
    <property type="entry name" value="PROTEIN BLI-3"/>
    <property type="match status" value="1"/>
</dbReference>
<evidence type="ECO:0000259" key="1">
    <source>
        <dbReference type="Pfam" id="PF01243"/>
    </source>
</evidence>
<organism evidence="2 3">
    <name type="scientific">candidate division WOR_3 bacterium SM23_60</name>
    <dbReference type="NCBI Taxonomy" id="1703780"/>
    <lineage>
        <taxon>Bacteria</taxon>
        <taxon>Bacteria division WOR-3</taxon>
    </lineage>
</organism>
<dbReference type="AlphaFoldDB" id="A0A0S8G720"/>
<gene>
    <name evidence="2" type="ORF">AMJ87_13080</name>
</gene>
<dbReference type="Pfam" id="PF01243">
    <property type="entry name" value="PNPOx_N"/>
    <property type="match status" value="1"/>
</dbReference>
<proteinExistence type="predicted"/>
<accession>A0A0S8G720</accession>
<comment type="caution">
    <text evidence="2">The sequence shown here is derived from an EMBL/GenBank/DDBJ whole genome shotgun (WGS) entry which is preliminary data.</text>
</comment>
<dbReference type="PANTHER" id="PTHR34818">
    <property type="entry name" value="PROTEIN BLI-3"/>
    <property type="match status" value="1"/>
</dbReference>
<dbReference type="InterPro" id="IPR052917">
    <property type="entry name" value="Stress-Dev_Protein"/>
</dbReference>
<dbReference type="EMBL" id="LJUO01000210">
    <property type="protein sequence ID" value="KPK67613.1"/>
    <property type="molecule type" value="Genomic_DNA"/>
</dbReference>
<sequence>MTDHEAFDHALALATRSNIAMLGSVDDNGHPNIRAMIKMENQGLKEIWFTTNTSSRKIPQLENSPKACVYFVDLDKWMGVMLIGTVDILQDSESRHRCWREGFEKYYPQGVHDPDYSVLRFTARKGQYYHNLKITNFDV</sequence>
<dbReference type="Proteomes" id="UP000051096">
    <property type="component" value="Unassembled WGS sequence"/>
</dbReference>
<evidence type="ECO:0000313" key="2">
    <source>
        <dbReference type="EMBL" id="KPK67613.1"/>
    </source>
</evidence>
<dbReference type="SUPFAM" id="SSF50475">
    <property type="entry name" value="FMN-binding split barrel"/>
    <property type="match status" value="1"/>
</dbReference>
<reference evidence="2 3" key="1">
    <citation type="journal article" date="2015" name="Microbiome">
        <title>Genomic resolution of linkages in carbon, nitrogen, and sulfur cycling among widespread estuary sediment bacteria.</title>
        <authorList>
            <person name="Baker B.J."/>
            <person name="Lazar C.S."/>
            <person name="Teske A.P."/>
            <person name="Dick G.J."/>
        </authorList>
    </citation>
    <scope>NUCLEOTIDE SEQUENCE [LARGE SCALE GENOMIC DNA]</scope>
    <source>
        <strain evidence="2">SM23_60</strain>
    </source>
</reference>
<protein>
    <recommendedName>
        <fullName evidence="1">Pyridoxamine 5'-phosphate oxidase N-terminal domain-containing protein</fullName>
    </recommendedName>
</protein>
<dbReference type="InterPro" id="IPR011576">
    <property type="entry name" value="Pyridox_Oxase_N"/>
</dbReference>
<feature type="domain" description="Pyridoxamine 5'-phosphate oxidase N-terminal" evidence="1">
    <location>
        <begin position="10"/>
        <end position="128"/>
    </location>
</feature>
<dbReference type="Gene3D" id="2.30.110.10">
    <property type="entry name" value="Electron Transport, Fmn-binding Protein, Chain A"/>
    <property type="match status" value="1"/>
</dbReference>
<dbReference type="InterPro" id="IPR012349">
    <property type="entry name" value="Split_barrel_FMN-bd"/>
</dbReference>
<evidence type="ECO:0000313" key="3">
    <source>
        <dbReference type="Proteomes" id="UP000051096"/>
    </source>
</evidence>
<name>A0A0S8G720_UNCW3</name>